<dbReference type="InterPro" id="IPR000246">
    <property type="entry name" value="Peptidase_T2"/>
</dbReference>
<dbReference type="EMBL" id="AZFX01000038">
    <property type="protein sequence ID" value="KRM10391.1"/>
    <property type="molecule type" value="Genomic_DNA"/>
</dbReference>
<proteinExistence type="predicted"/>
<feature type="binding site" evidence="1">
    <location>
        <begin position="135"/>
        <end position="138"/>
    </location>
    <ligand>
        <name>substrate</name>
    </ligand>
</feature>
<reference evidence="2 3" key="1">
    <citation type="journal article" date="2015" name="Genome Announc.">
        <title>Expanding the biotechnology potential of lactobacilli through comparative genomics of 213 strains and associated genera.</title>
        <authorList>
            <person name="Sun Z."/>
            <person name="Harris H.M."/>
            <person name="McCann A."/>
            <person name="Guo C."/>
            <person name="Argimon S."/>
            <person name="Zhang W."/>
            <person name="Yang X."/>
            <person name="Jeffery I.B."/>
            <person name="Cooney J.C."/>
            <person name="Kagawa T.F."/>
            <person name="Liu W."/>
            <person name="Song Y."/>
            <person name="Salvetti E."/>
            <person name="Wrobel A."/>
            <person name="Rasinkangas P."/>
            <person name="Parkhill J."/>
            <person name="Rea M.C."/>
            <person name="O'Sullivan O."/>
            <person name="Ritari J."/>
            <person name="Douillard F.P."/>
            <person name="Paul Ross R."/>
            <person name="Yang R."/>
            <person name="Briner A.E."/>
            <person name="Felis G.E."/>
            <person name="de Vos W.M."/>
            <person name="Barrangou R."/>
            <person name="Klaenhammer T.R."/>
            <person name="Caufield P.W."/>
            <person name="Cui Y."/>
            <person name="Zhang H."/>
            <person name="O'Toole P.W."/>
        </authorList>
    </citation>
    <scope>NUCLEOTIDE SEQUENCE [LARGE SCALE GENOMIC DNA]</scope>
    <source>
        <strain evidence="2 3">DSM 17758</strain>
    </source>
</reference>
<dbReference type="PATRIC" id="fig|1423735.3.peg.1412"/>
<dbReference type="Pfam" id="PF01112">
    <property type="entry name" value="Asparaginase_2"/>
    <property type="match status" value="1"/>
</dbReference>
<comment type="caution">
    <text evidence="2">The sequence shown here is derived from an EMBL/GenBank/DDBJ whole genome shotgun (WGS) entry which is preliminary data.</text>
</comment>
<dbReference type="AlphaFoldDB" id="A0A0R1VXW7"/>
<dbReference type="PANTHER" id="PTHR10188:SF6">
    <property type="entry name" value="N(4)-(BETA-N-ACETYLGLUCOSAMINYL)-L-ASPARAGINASE"/>
    <property type="match status" value="1"/>
</dbReference>
<accession>A0A0R1VXW7</accession>
<dbReference type="GO" id="GO:0016811">
    <property type="term" value="F:hydrolase activity, acting on carbon-nitrogen (but not peptide) bonds, in linear amides"/>
    <property type="evidence" value="ECO:0007669"/>
    <property type="project" value="UniProtKB-ARBA"/>
</dbReference>
<gene>
    <name evidence="2" type="ORF">FC15_GL001365</name>
</gene>
<sequence>MNGSTFAVGAVAGLKGYANPISIARRLSHERFNNFLVGNGASQFASEQHFTAKNMLTAESKQVWEARVAEVKAKHLSPYAGHDKVSMIALDHQQQMTVGTSTSGLFMKHPGRSGDSPLPGAGYYADSLIGAATATGLGEDLMKRPLSYEIVRLMGTGLSPQAACDQAVYPFIKDLRQRFGKAGELSYIAMNNEGEWGIATNVEFTFAVGDENHPAKAYIAYPNENKTKATYKVIE</sequence>
<dbReference type="Proteomes" id="UP000051315">
    <property type="component" value="Unassembled WGS sequence"/>
</dbReference>
<dbReference type="RefSeq" id="WP_057824172.1">
    <property type="nucleotide sequence ID" value="NZ_AZFX01000038.1"/>
</dbReference>
<dbReference type="PANTHER" id="PTHR10188">
    <property type="entry name" value="L-ASPARAGINASE"/>
    <property type="match status" value="1"/>
</dbReference>
<dbReference type="STRING" id="1423735.FC15_GL001365"/>
<feature type="binding site" evidence="1">
    <location>
        <begin position="112"/>
        <end position="115"/>
    </location>
    <ligand>
        <name>substrate</name>
    </ligand>
</feature>
<dbReference type="GO" id="GO:0005737">
    <property type="term" value="C:cytoplasm"/>
    <property type="evidence" value="ECO:0007669"/>
    <property type="project" value="TreeGrafter"/>
</dbReference>
<protein>
    <submittedName>
        <fullName evidence="2">AsnA2 protein</fullName>
    </submittedName>
</protein>
<name>A0A0R1VXW7_9LACO</name>
<evidence type="ECO:0000313" key="3">
    <source>
        <dbReference type="Proteomes" id="UP000051315"/>
    </source>
</evidence>
<dbReference type="InterPro" id="IPR029055">
    <property type="entry name" value="Ntn_hydrolases_N"/>
</dbReference>
<dbReference type="SUPFAM" id="SSF56235">
    <property type="entry name" value="N-terminal nucleophile aminohydrolases (Ntn hydrolases)"/>
    <property type="match status" value="1"/>
</dbReference>
<evidence type="ECO:0000256" key="1">
    <source>
        <dbReference type="PIRSR" id="PIRSR600246-2"/>
    </source>
</evidence>
<organism evidence="2 3">
    <name type="scientific">Lapidilactobacillus concavus DSM 17758</name>
    <dbReference type="NCBI Taxonomy" id="1423735"/>
    <lineage>
        <taxon>Bacteria</taxon>
        <taxon>Bacillati</taxon>
        <taxon>Bacillota</taxon>
        <taxon>Bacilli</taxon>
        <taxon>Lactobacillales</taxon>
        <taxon>Lactobacillaceae</taxon>
        <taxon>Lapidilactobacillus</taxon>
    </lineage>
</organism>
<dbReference type="Gene3D" id="3.60.20.30">
    <property type="entry name" value="(Glycosyl)asparaginase"/>
    <property type="match status" value="1"/>
</dbReference>
<keyword evidence="3" id="KW-1185">Reference proteome</keyword>
<evidence type="ECO:0000313" key="2">
    <source>
        <dbReference type="EMBL" id="KRM10391.1"/>
    </source>
</evidence>